<name>A0A0U1P473_9BACI</name>
<protein>
    <submittedName>
        <fullName evidence="2">Amidase</fullName>
    </submittedName>
</protein>
<organism evidence="2 3">
    <name type="scientific">Neobacillus massiliamazoniensis</name>
    <dbReference type="NCBI Taxonomy" id="1499688"/>
    <lineage>
        <taxon>Bacteria</taxon>
        <taxon>Bacillati</taxon>
        <taxon>Bacillota</taxon>
        <taxon>Bacilli</taxon>
        <taxon>Bacillales</taxon>
        <taxon>Bacillaceae</taxon>
        <taxon>Neobacillus</taxon>
    </lineage>
</organism>
<evidence type="ECO:0000313" key="3">
    <source>
        <dbReference type="Proteomes" id="UP000199087"/>
    </source>
</evidence>
<dbReference type="RefSeq" id="WP_090639625.1">
    <property type="nucleotide sequence ID" value="NZ_CVRB01000006.1"/>
</dbReference>
<accession>A0A0U1P473</accession>
<dbReference type="Proteomes" id="UP000199087">
    <property type="component" value="Unassembled WGS sequence"/>
</dbReference>
<gene>
    <name evidence="2" type="ORF">BN000_05099</name>
</gene>
<evidence type="ECO:0000313" key="2">
    <source>
        <dbReference type="EMBL" id="CRK85040.1"/>
    </source>
</evidence>
<dbReference type="SUPFAM" id="SSF75304">
    <property type="entry name" value="Amidase signature (AS) enzymes"/>
    <property type="match status" value="1"/>
</dbReference>
<proteinExistence type="predicted"/>
<dbReference type="PANTHER" id="PTHR42678:SF5">
    <property type="entry name" value="GLUTAMYL-TRNA(GLN) AMIDOTRANSFERASE SUBUNIT A"/>
    <property type="match status" value="1"/>
</dbReference>
<dbReference type="Pfam" id="PF01425">
    <property type="entry name" value="Amidase"/>
    <property type="match status" value="1"/>
</dbReference>
<dbReference type="InterPro" id="IPR023631">
    <property type="entry name" value="Amidase_dom"/>
</dbReference>
<dbReference type="EMBL" id="CVRB01000006">
    <property type="protein sequence ID" value="CRK85040.1"/>
    <property type="molecule type" value="Genomic_DNA"/>
</dbReference>
<keyword evidence="3" id="KW-1185">Reference proteome</keyword>
<reference evidence="3" key="1">
    <citation type="submission" date="2015-05" db="EMBL/GenBank/DDBJ databases">
        <authorList>
            <person name="Urmite Genomes"/>
        </authorList>
    </citation>
    <scope>NUCLEOTIDE SEQUENCE [LARGE SCALE GENOMIC DNA]</scope>
    <source>
        <strain evidence="3">LF1</strain>
    </source>
</reference>
<dbReference type="InterPro" id="IPR036928">
    <property type="entry name" value="AS_sf"/>
</dbReference>
<feature type="domain" description="Amidase" evidence="1">
    <location>
        <begin position="31"/>
        <end position="472"/>
    </location>
</feature>
<sequence length="497" mass="53988">MSTIQKTFKVLEKTIEELQEALTTGEITSVELVQIYLDRINAYDKSGANLNSIISINENGLTEAARLDKERIEGSLRGPLHGIPIILKDNFDTADMPTTGGATILKDFIPTKDAFVVNKLREAGAIIIAKSNLGELAMLPQNYSSLGGQTLNPYDLTRTPGSSSGGTGASIASNFAAAGMGTDGVNSIRSPGSANSLVGYRPTKGLLSREGIMPATITQETVGPITRTVQDATIMLDVLAGYNPNDSTTAWNVSHIPTTYTEFLKKDGLKGKRLGVLKTLFGSDSEHQEVNNIMENAIEDLKNNGAEIVYLDIPELDTNRVLEKDVTVYEFKTLFNSYLEGHGTNASIKSLKELIDSKTYDKRIETFLLDTQALENPLEETEYKERLLYGLELKNIIIKSMADNNLHAILYPHQKQLVAKVGEPQAGRNGIIGAISGFPAITVPAGFSSPTLSAPIGVPIGIEFLGRPWSEPILIEIAYSYEQGTHHRQPPVVTPEL</sequence>
<dbReference type="STRING" id="1499688.BN000_05099"/>
<dbReference type="Gene3D" id="3.90.1300.10">
    <property type="entry name" value="Amidase signature (AS) domain"/>
    <property type="match status" value="1"/>
</dbReference>
<dbReference type="OrthoDB" id="9811471at2"/>
<dbReference type="AlphaFoldDB" id="A0A0U1P473"/>
<evidence type="ECO:0000259" key="1">
    <source>
        <dbReference type="Pfam" id="PF01425"/>
    </source>
</evidence>
<dbReference type="PANTHER" id="PTHR42678">
    <property type="entry name" value="AMIDASE"/>
    <property type="match status" value="1"/>
</dbReference>